<dbReference type="EMBL" id="LOIC01000072">
    <property type="protein sequence ID" value="OCA54386.1"/>
    <property type="molecule type" value="Genomic_DNA"/>
</dbReference>
<protein>
    <submittedName>
        <fullName evidence="4">Immunoglobulin G-binding protein A</fullName>
    </submittedName>
</protein>
<feature type="region of interest" description="Disordered" evidence="2">
    <location>
        <begin position="254"/>
        <end position="303"/>
    </location>
</feature>
<dbReference type="InterPro" id="IPR051699">
    <property type="entry name" value="Rpn/YhgA-like_nuclease"/>
</dbReference>
<keyword evidence="5" id="KW-1185">Reference proteome</keyword>
<sequence length="345" mass="39655">MVKKEKQRPHHDALFKHFLTRPETAREFLSLYLPEEIQSLCDLATLKLEPGSFVDRHLRQLHSDVLYSVETVRGQGYIYCLIEHQSTPDPLMAWRLMYYAMSAMEAHLKKGHTELPLVAPLLFYHGEVRPYPYTNWWLDCFTLPEQAARLYCQAFPLVDVSVLSDEEILTHKGVALLELVQKHIRCRDMQEWLLQLVELLNAGYNTTEQRNVVLRYILLNGHTPDLSQFVHQLIEQSPEHETMLMTIAEQLEQKGREQGRIEGRTEGRTEGRAEGRKEGRAEGRVEGRAEGRVEGRAEGRVEGRVEGREEGKLETACALLRHGVSLDIIVTSTGLSRDKIEALKH</sequence>
<dbReference type="Pfam" id="PF04754">
    <property type="entry name" value="Transposase_31"/>
    <property type="match status" value="1"/>
</dbReference>
<comment type="similarity">
    <text evidence="1">Belongs to the Rpn/YhgA-like nuclease family.</text>
</comment>
<organism evidence="4 5">
    <name type="scientific">Photorhabdus namnaonensis</name>
    <dbReference type="NCBI Taxonomy" id="1851568"/>
    <lineage>
        <taxon>Bacteria</taxon>
        <taxon>Pseudomonadati</taxon>
        <taxon>Pseudomonadota</taxon>
        <taxon>Gammaproteobacteria</taxon>
        <taxon>Enterobacterales</taxon>
        <taxon>Morganellaceae</taxon>
        <taxon>Photorhabdus</taxon>
    </lineage>
</organism>
<dbReference type="PANTHER" id="PTHR34611:SF2">
    <property type="entry name" value="INACTIVE RECOMBINATION-PROMOTING NUCLEASE-LIKE PROTEIN RPNE-RELATED"/>
    <property type="match status" value="1"/>
</dbReference>
<dbReference type="PANTHER" id="PTHR34611">
    <property type="match status" value="1"/>
</dbReference>
<dbReference type="GO" id="GO:1990238">
    <property type="term" value="F:double-stranded DNA endonuclease activity"/>
    <property type="evidence" value="ECO:0007669"/>
    <property type="project" value="TreeGrafter"/>
</dbReference>
<evidence type="ECO:0000256" key="1">
    <source>
        <dbReference type="ARBA" id="ARBA00009787"/>
    </source>
</evidence>
<evidence type="ECO:0000313" key="5">
    <source>
        <dbReference type="Proteomes" id="UP000092665"/>
    </source>
</evidence>
<gene>
    <name evidence="4" type="primary">spa</name>
    <name evidence="4" type="ORF">Phpb_02830</name>
</gene>
<dbReference type="PATRIC" id="fig|29488.15.peg.3115"/>
<comment type="caution">
    <text evidence="4">The sequence shown here is derived from an EMBL/GenBank/DDBJ whole genome shotgun (WGS) entry which is preliminary data.</text>
</comment>
<dbReference type="NCBIfam" id="TIGR01784">
    <property type="entry name" value="T_den_put_tspse"/>
    <property type="match status" value="1"/>
</dbReference>
<dbReference type="AlphaFoldDB" id="A0A1B8YGY7"/>
<evidence type="ECO:0000313" key="4">
    <source>
        <dbReference type="EMBL" id="OCA54386.1"/>
    </source>
</evidence>
<name>A0A1B8YGY7_9GAMM</name>
<dbReference type="RefSeq" id="WP_065390873.1">
    <property type="nucleotide sequence ID" value="NZ_CAWMQN010000072.1"/>
</dbReference>
<proteinExistence type="inferred from homology"/>
<evidence type="ECO:0000259" key="3">
    <source>
        <dbReference type="Pfam" id="PF04754"/>
    </source>
</evidence>
<dbReference type="InterPro" id="IPR010106">
    <property type="entry name" value="RpnA"/>
</dbReference>
<dbReference type="Proteomes" id="UP000092665">
    <property type="component" value="Unassembled WGS sequence"/>
</dbReference>
<reference evidence="5" key="1">
    <citation type="submission" date="2015-11" db="EMBL/GenBank/DDBJ databases">
        <authorList>
            <person name="Tobias N.J."/>
            <person name="Mishra B."/>
            <person name="Gupta D.K."/>
            <person name="Thines M."/>
            <person name="Stinear T.P."/>
            <person name="Bode H.B."/>
        </authorList>
    </citation>
    <scope>NUCLEOTIDE SEQUENCE [LARGE SCALE GENOMIC DNA]</scope>
    <source>
        <strain evidence="5">PB45.5</strain>
    </source>
</reference>
<feature type="domain" description="Transposase (putative) YhgA-like" evidence="3">
    <location>
        <begin position="10"/>
        <end position="210"/>
    </location>
</feature>
<evidence type="ECO:0000256" key="2">
    <source>
        <dbReference type="SAM" id="MobiDB-lite"/>
    </source>
</evidence>
<dbReference type="GO" id="GO:0006310">
    <property type="term" value="P:DNA recombination"/>
    <property type="evidence" value="ECO:0007669"/>
    <property type="project" value="TreeGrafter"/>
</dbReference>
<dbReference type="InterPro" id="IPR006842">
    <property type="entry name" value="Transposase_31"/>
</dbReference>
<accession>A0A1B8YGY7</accession>